<dbReference type="Pfam" id="PF19845">
    <property type="entry name" value="DUF6320"/>
    <property type="match status" value="1"/>
</dbReference>
<proteinExistence type="predicted"/>
<dbReference type="InterPro" id="IPR046283">
    <property type="entry name" value="DUF6320"/>
</dbReference>
<feature type="transmembrane region" description="Helical" evidence="1">
    <location>
        <begin position="62"/>
        <end position="80"/>
    </location>
</feature>
<feature type="transmembrane region" description="Helical" evidence="1">
    <location>
        <begin position="176"/>
        <end position="198"/>
    </location>
</feature>
<protein>
    <recommendedName>
        <fullName evidence="4">Zinc ribbon domain-containing protein</fullName>
    </recommendedName>
</protein>
<feature type="transmembrane region" description="Helical" evidence="1">
    <location>
        <begin position="117"/>
        <end position="133"/>
    </location>
</feature>
<sequence length="238" mass="27565">MKYCTKCKANVHHQLTNCPLCGSYLDEKDDNDKCEVYRDIDGKIEYPVLHEIKSVNFFRFKFNRILLVLLAFCVVLNIIVTPEYHWSAYVAIGVVFAVFCVMTPINAKYKLVKQIRIDLIVLTILAIAMEFALCNGKFCWFTVEFVLPWIYVAATIITVVLIGVQRNTNKQLFSTLVFCTVFDILPQITLWITSYLGIYRPKTIINFVIFFAAILNNIIVFLVCNRALKDEMERNFNL</sequence>
<accession>A0A9D1J7L3</accession>
<feature type="transmembrane region" description="Helical" evidence="1">
    <location>
        <begin position="145"/>
        <end position="164"/>
    </location>
</feature>
<evidence type="ECO:0008006" key="4">
    <source>
        <dbReference type="Google" id="ProtNLM"/>
    </source>
</evidence>
<evidence type="ECO:0000313" key="2">
    <source>
        <dbReference type="EMBL" id="HIR65495.1"/>
    </source>
</evidence>
<gene>
    <name evidence="2" type="ORF">IAC95_01190</name>
</gene>
<comment type="caution">
    <text evidence="2">The sequence shown here is derived from an EMBL/GenBank/DDBJ whole genome shotgun (WGS) entry which is preliminary data.</text>
</comment>
<evidence type="ECO:0000256" key="1">
    <source>
        <dbReference type="SAM" id="Phobius"/>
    </source>
</evidence>
<evidence type="ECO:0000313" key="3">
    <source>
        <dbReference type="Proteomes" id="UP000824200"/>
    </source>
</evidence>
<reference evidence="2" key="1">
    <citation type="submission" date="2020-10" db="EMBL/GenBank/DDBJ databases">
        <authorList>
            <person name="Gilroy R."/>
        </authorList>
    </citation>
    <scope>NUCLEOTIDE SEQUENCE</scope>
    <source>
        <strain evidence="2">CHK121-14286</strain>
    </source>
</reference>
<name>A0A9D1J7L3_9BACT</name>
<reference evidence="2" key="2">
    <citation type="journal article" date="2021" name="PeerJ">
        <title>Extensive microbial diversity within the chicken gut microbiome revealed by metagenomics and culture.</title>
        <authorList>
            <person name="Gilroy R."/>
            <person name="Ravi A."/>
            <person name="Getino M."/>
            <person name="Pursley I."/>
            <person name="Horton D.L."/>
            <person name="Alikhan N.F."/>
            <person name="Baker D."/>
            <person name="Gharbi K."/>
            <person name="Hall N."/>
            <person name="Watson M."/>
            <person name="Adriaenssens E.M."/>
            <person name="Foster-Nyarko E."/>
            <person name="Jarju S."/>
            <person name="Secka A."/>
            <person name="Antonio M."/>
            <person name="Oren A."/>
            <person name="Chaudhuri R.R."/>
            <person name="La Ragione R."/>
            <person name="Hildebrand F."/>
            <person name="Pallen M.J."/>
        </authorList>
    </citation>
    <scope>NUCLEOTIDE SEQUENCE</scope>
    <source>
        <strain evidence="2">CHK121-14286</strain>
    </source>
</reference>
<feature type="transmembrane region" description="Helical" evidence="1">
    <location>
        <begin position="204"/>
        <end position="224"/>
    </location>
</feature>
<dbReference type="AlphaFoldDB" id="A0A9D1J7L3"/>
<feature type="transmembrane region" description="Helical" evidence="1">
    <location>
        <begin position="86"/>
        <end position="105"/>
    </location>
</feature>
<dbReference type="EMBL" id="DVHL01000010">
    <property type="protein sequence ID" value="HIR65495.1"/>
    <property type="molecule type" value="Genomic_DNA"/>
</dbReference>
<keyword evidence="1" id="KW-1133">Transmembrane helix</keyword>
<organism evidence="2 3">
    <name type="scientific">Candidatus Fimimonas gallinarum</name>
    <dbReference type="NCBI Taxonomy" id="2840821"/>
    <lineage>
        <taxon>Bacteria</taxon>
        <taxon>Pseudomonadati</taxon>
        <taxon>Myxococcota</taxon>
        <taxon>Myxococcia</taxon>
        <taxon>Myxococcales</taxon>
        <taxon>Cystobacterineae</taxon>
        <taxon>Myxococcaceae</taxon>
        <taxon>Myxococcaceae incertae sedis</taxon>
        <taxon>Candidatus Fimimonas</taxon>
    </lineage>
</organism>
<keyword evidence="1" id="KW-0472">Membrane</keyword>
<keyword evidence="1" id="KW-0812">Transmembrane</keyword>
<dbReference type="Proteomes" id="UP000824200">
    <property type="component" value="Unassembled WGS sequence"/>
</dbReference>